<proteinExistence type="predicted"/>
<dbReference type="EMBL" id="QNRE01000012">
    <property type="protein sequence ID" value="RBO87039.1"/>
    <property type="molecule type" value="Genomic_DNA"/>
</dbReference>
<sequence length="29" mass="3489">MRSRLTELLDQLHLHLVRLALRLTGHPWL</sequence>
<name>A0A366DC06_9NOCA</name>
<organism evidence="1 2">
    <name type="scientific">Nocardia puris</name>
    <dbReference type="NCBI Taxonomy" id="208602"/>
    <lineage>
        <taxon>Bacteria</taxon>
        <taxon>Bacillati</taxon>
        <taxon>Actinomycetota</taxon>
        <taxon>Actinomycetes</taxon>
        <taxon>Mycobacteriales</taxon>
        <taxon>Nocardiaceae</taxon>
        <taxon>Nocardia</taxon>
    </lineage>
</organism>
<comment type="caution">
    <text evidence="1">The sequence shown here is derived from an EMBL/GenBank/DDBJ whole genome shotgun (WGS) entry which is preliminary data.</text>
</comment>
<dbReference type="Proteomes" id="UP000252586">
    <property type="component" value="Unassembled WGS sequence"/>
</dbReference>
<accession>A0A366DC06</accession>
<dbReference type="AlphaFoldDB" id="A0A366DC06"/>
<gene>
    <name evidence="1" type="ORF">DFR74_112216</name>
</gene>
<evidence type="ECO:0000313" key="2">
    <source>
        <dbReference type="Proteomes" id="UP000252586"/>
    </source>
</evidence>
<evidence type="ECO:0000313" key="1">
    <source>
        <dbReference type="EMBL" id="RBO87039.1"/>
    </source>
</evidence>
<keyword evidence="2" id="KW-1185">Reference proteome</keyword>
<protein>
    <submittedName>
        <fullName evidence="1">Uncharacterized protein</fullName>
    </submittedName>
</protein>
<reference evidence="1 2" key="1">
    <citation type="submission" date="2018-06" db="EMBL/GenBank/DDBJ databases">
        <title>Genomic Encyclopedia of Type Strains, Phase IV (KMG-IV): sequencing the most valuable type-strain genomes for metagenomic binning, comparative biology and taxonomic classification.</title>
        <authorList>
            <person name="Goeker M."/>
        </authorList>
    </citation>
    <scope>NUCLEOTIDE SEQUENCE [LARGE SCALE GENOMIC DNA]</scope>
    <source>
        <strain evidence="1 2">DSM 44599</strain>
    </source>
</reference>